<reference evidence="9 10" key="1">
    <citation type="submission" date="2018-05" db="EMBL/GenBank/DDBJ databases">
        <title>Description of Sphingomonas pokkalii sp nov, isolated from the rhizosphere of saline tolerant pokkali rice and its draft genome analysis.</title>
        <authorList>
            <person name="Menon R."/>
            <person name="Kumari S."/>
            <person name="Rameshkumar N."/>
        </authorList>
    </citation>
    <scope>NUCLEOTIDE SEQUENCE [LARGE SCALE GENOMIC DNA]</scope>
    <source>
        <strain evidence="9 10">L3B27</strain>
    </source>
</reference>
<keyword evidence="3 5" id="KW-0413">Isomerase</keyword>
<dbReference type="Gene3D" id="2.70.98.10">
    <property type="match status" value="1"/>
</dbReference>
<dbReference type="GO" id="GO:0006006">
    <property type="term" value="P:glucose metabolic process"/>
    <property type="evidence" value="ECO:0007669"/>
    <property type="project" value="TreeGrafter"/>
</dbReference>
<dbReference type="AlphaFoldDB" id="A0A2U0SF25"/>
<gene>
    <name evidence="9" type="ORF">DD559_11945</name>
</gene>
<dbReference type="OrthoDB" id="9779408at2"/>
<dbReference type="GO" id="GO:0004034">
    <property type="term" value="F:aldose 1-epimerase activity"/>
    <property type="evidence" value="ECO:0007669"/>
    <property type="project" value="UniProtKB-EC"/>
</dbReference>
<evidence type="ECO:0000313" key="10">
    <source>
        <dbReference type="Proteomes" id="UP000245890"/>
    </source>
</evidence>
<evidence type="ECO:0000256" key="2">
    <source>
        <dbReference type="ARBA" id="ARBA00006206"/>
    </source>
</evidence>
<dbReference type="Pfam" id="PF01263">
    <property type="entry name" value="Aldose_epim"/>
    <property type="match status" value="1"/>
</dbReference>
<proteinExistence type="inferred from homology"/>
<dbReference type="EC" id="5.1.3.3" evidence="5"/>
<evidence type="ECO:0000313" key="9">
    <source>
        <dbReference type="EMBL" id="PVX29959.1"/>
    </source>
</evidence>
<name>A0A2U0SF25_9SPHN</name>
<comment type="similarity">
    <text evidence="2 5">Belongs to the aldose epimerase family.</text>
</comment>
<evidence type="ECO:0000256" key="7">
    <source>
        <dbReference type="PIRSR" id="PIRSR005096-2"/>
    </source>
</evidence>
<comment type="pathway">
    <text evidence="1 5">Carbohydrate metabolism; hexose metabolism.</text>
</comment>
<dbReference type="InterPro" id="IPR015443">
    <property type="entry name" value="Aldose_1-epimerase"/>
</dbReference>
<dbReference type="InterPro" id="IPR008183">
    <property type="entry name" value="Aldose_1/G6P_1-epimerase"/>
</dbReference>
<feature type="active site" description="Proton donor" evidence="6">
    <location>
        <position position="163"/>
    </location>
</feature>
<evidence type="ECO:0000256" key="5">
    <source>
        <dbReference type="PIRNR" id="PIRNR005096"/>
    </source>
</evidence>
<evidence type="ECO:0000256" key="1">
    <source>
        <dbReference type="ARBA" id="ARBA00005028"/>
    </source>
</evidence>
<feature type="active site" description="Proton acceptor" evidence="6">
    <location>
        <position position="301"/>
    </location>
</feature>
<dbReference type="InterPro" id="IPR011013">
    <property type="entry name" value="Gal_mutarotase_sf_dom"/>
</dbReference>
<feature type="binding site" evidence="7">
    <location>
        <position position="236"/>
    </location>
    <ligand>
        <name>beta-D-galactose</name>
        <dbReference type="ChEBI" id="CHEBI:27667"/>
    </ligand>
</feature>
<feature type="binding site" evidence="8">
    <location>
        <begin position="67"/>
        <end position="68"/>
    </location>
    <ligand>
        <name>beta-D-galactose</name>
        <dbReference type="ChEBI" id="CHEBI:27667"/>
    </ligand>
</feature>
<dbReference type="GO" id="GO:0030246">
    <property type="term" value="F:carbohydrate binding"/>
    <property type="evidence" value="ECO:0007669"/>
    <property type="project" value="InterPro"/>
</dbReference>
<keyword evidence="4 5" id="KW-0119">Carbohydrate metabolism</keyword>
<feature type="binding site" evidence="8">
    <location>
        <begin position="163"/>
        <end position="165"/>
    </location>
    <ligand>
        <name>beta-D-galactose</name>
        <dbReference type="ChEBI" id="CHEBI:27667"/>
    </ligand>
</feature>
<dbReference type="SUPFAM" id="SSF74650">
    <property type="entry name" value="Galactose mutarotase-like"/>
    <property type="match status" value="1"/>
</dbReference>
<protein>
    <recommendedName>
        <fullName evidence="5">Aldose 1-epimerase</fullName>
        <ecNumber evidence="5">5.1.3.3</ecNumber>
    </recommendedName>
</protein>
<evidence type="ECO:0000256" key="4">
    <source>
        <dbReference type="ARBA" id="ARBA00023277"/>
    </source>
</evidence>
<comment type="catalytic activity">
    <reaction evidence="5">
        <text>alpha-D-glucose = beta-D-glucose</text>
        <dbReference type="Rhea" id="RHEA:10264"/>
        <dbReference type="ChEBI" id="CHEBI:15903"/>
        <dbReference type="ChEBI" id="CHEBI:17925"/>
        <dbReference type="EC" id="5.1.3.3"/>
    </reaction>
</comment>
<organism evidence="9 10">
    <name type="scientific">Sphingomonas pokkalii</name>
    <dbReference type="NCBI Taxonomy" id="2175090"/>
    <lineage>
        <taxon>Bacteria</taxon>
        <taxon>Pseudomonadati</taxon>
        <taxon>Pseudomonadota</taxon>
        <taxon>Alphaproteobacteria</taxon>
        <taxon>Sphingomonadales</taxon>
        <taxon>Sphingomonadaceae</taxon>
        <taxon>Sphingomonas</taxon>
    </lineage>
</organism>
<evidence type="ECO:0000256" key="6">
    <source>
        <dbReference type="PIRSR" id="PIRSR005096-1"/>
    </source>
</evidence>
<dbReference type="PIRSF" id="PIRSF005096">
    <property type="entry name" value="GALM"/>
    <property type="match status" value="1"/>
</dbReference>
<accession>A0A2U0SF25</accession>
<dbReference type="GO" id="GO:0033499">
    <property type="term" value="P:galactose catabolic process via UDP-galactose, Leloir pathway"/>
    <property type="evidence" value="ECO:0007669"/>
    <property type="project" value="TreeGrafter"/>
</dbReference>
<dbReference type="NCBIfam" id="NF008277">
    <property type="entry name" value="PRK11055.1"/>
    <property type="match status" value="1"/>
</dbReference>
<sequence>MSAIEVVDIARGAFHAQFLNLGATLHRLEVPDRHGRSENVVLGYADLEDYRRQPPRYYGAVAGRYANRIAGGRFTLDGETFQLTTNEGGNSLHSGPDGFDRQFWTVEAQSDDSVTFRLDTPHGWNGFPGNLTVRVAYALEEDGLAVRFAATSDRTTIVNLTQHAYFNLVGEASGATILDHVLQIPAGAITPVNDALIPTGDLAPVAGTPFDFRLPKPIGRDIDADNAQLALGKGYDHNFVLDGPAGFERRIATLFDPESGRVLDVHSTEPGVQFYTGNHLADGAPGTGGGTYPGRGGLCVEPQKFPDSPNQPGFPTARIAAGDVYRHNMAFRFRTADGVEAAFED</sequence>
<keyword evidence="10" id="KW-1185">Reference proteome</keyword>
<dbReference type="PANTHER" id="PTHR10091:SF0">
    <property type="entry name" value="GALACTOSE MUTAROTASE"/>
    <property type="match status" value="1"/>
</dbReference>
<dbReference type="Proteomes" id="UP000245890">
    <property type="component" value="Unassembled WGS sequence"/>
</dbReference>
<dbReference type="RefSeq" id="WP_116469376.1">
    <property type="nucleotide sequence ID" value="NZ_QENQ01000001.1"/>
</dbReference>
<dbReference type="InterPro" id="IPR047215">
    <property type="entry name" value="Galactose_mutarotase-like"/>
</dbReference>
<evidence type="ECO:0000256" key="3">
    <source>
        <dbReference type="ARBA" id="ARBA00023235"/>
    </source>
</evidence>
<dbReference type="UniPathway" id="UPA00242"/>
<evidence type="ECO:0000256" key="8">
    <source>
        <dbReference type="PIRSR" id="PIRSR005096-3"/>
    </source>
</evidence>
<dbReference type="InterPro" id="IPR014718">
    <property type="entry name" value="GH-type_carb-bd"/>
</dbReference>
<comment type="caution">
    <text evidence="9">The sequence shown here is derived from an EMBL/GenBank/DDBJ whole genome shotgun (WGS) entry which is preliminary data.</text>
</comment>
<dbReference type="CDD" id="cd09019">
    <property type="entry name" value="galactose_mutarotase_like"/>
    <property type="match status" value="1"/>
</dbReference>
<dbReference type="EMBL" id="QENQ01000001">
    <property type="protein sequence ID" value="PVX29959.1"/>
    <property type="molecule type" value="Genomic_DNA"/>
</dbReference>
<dbReference type="PANTHER" id="PTHR10091">
    <property type="entry name" value="ALDOSE-1-EPIMERASE"/>
    <property type="match status" value="1"/>
</dbReference>